<dbReference type="STRING" id="100884.GCA_000269565_03757"/>
<organism evidence="1 2">
    <name type="scientific">Coprobacillus cateniformis</name>
    <dbReference type="NCBI Taxonomy" id="100884"/>
    <lineage>
        <taxon>Bacteria</taxon>
        <taxon>Bacillati</taxon>
        <taxon>Bacillota</taxon>
        <taxon>Erysipelotrichia</taxon>
        <taxon>Erysipelotrichales</taxon>
        <taxon>Coprobacillaceae</taxon>
        <taxon>Coprobacillus</taxon>
    </lineage>
</organism>
<dbReference type="AlphaFoldDB" id="E7GEU3"/>
<evidence type="ECO:0000313" key="1">
    <source>
        <dbReference type="EMBL" id="EFW03544.1"/>
    </source>
</evidence>
<gene>
    <name evidence="1" type="ORF">HMPREF9488_03235</name>
</gene>
<dbReference type="eggNOG" id="ENOG5033DHB">
    <property type="taxonomic scope" value="Bacteria"/>
</dbReference>
<dbReference type="GeneID" id="78231499"/>
<protein>
    <submittedName>
        <fullName evidence="1">Uncharacterized protein</fullName>
    </submittedName>
</protein>
<keyword evidence="2" id="KW-1185">Reference proteome</keyword>
<dbReference type="Proteomes" id="UP000003157">
    <property type="component" value="Unassembled WGS sequence"/>
</dbReference>
<proteinExistence type="predicted"/>
<comment type="caution">
    <text evidence="1">The sequence shown here is derived from an EMBL/GenBank/DDBJ whole genome shotgun (WGS) entry which is preliminary data.</text>
</comment>
<accession>E7GEU3</accession>
<dbReference type="HOGENOM" id="CLU_1183406_0_0_9"/>
<name>E7GEU3_9FIRM</name>
<reference evidence="1 2" key="1">
    <citation type="submission" date="2010-12" db="EMBL/GenBank/DDBJ databases">
        <title>The Genome Sequence of Coprobacillus sp. strain 29_1.</title>
        <authorList>
            <consortium name="The Broad Institute Genome Sequencing Platform"/>
            <person name="Earl A."/>
            <person name="Ward D."/>
            <person name="Feldgarden M."/>
            <person name="Gevers D."/>
            <person name="Daigneault M."/>
            <person name="Sibley C.D."/>
            <person name="White A."/>
            <person name="Strauss J."/>
            <person name="Allen-Vercoe E."/>
            <person name="Young S.K."/>
            <person name="Zeng Q."/>
            <person name="Gargeya S."/>
            <person name="Fitzgerald M."/>
            <person name="Haas B."/>
            <person name="Abouelleil A."/>
            <person name="Alvarado L."/>
            <person name="Arachchi H.M."/>
            <person name="Berlin A."/>
            <person name="Brown A."/>
            <person name="Chapman S.B."/>
            <person name="Chen Z."/>
            <person name="Dunbar C."/>
            <person name="Freedman E."/>
            <person name="Gearin G."/>
            <person name="Gellesch M."/>
            <person name="Goldberg J."/>
            <person name="Griggs A."/>
            <person name="Gujja S."/>
            <person name="Heilman E."/>
            <person name="Heiman D."/>
            <person name="Howarth C."/>
            <person name="Larson L."/>
            <person name="Lui A."/>
            <person name="MacDonald P.J.P."/>
            <person name="Mehta T."/>
            <person name="Montmayeur A."/>
            <person name="Murphy C."/>
            <person name="Neiman D."/>
            <person name="Pearson M."/>
            <person name="Priest M."/>
            <person name="Roberts A."/>
            <person name="Saif S."/>
            <person name="Shea T."/>
            <person name="Shenoy N."/>
            <person name="Sisk P."/>
            <person name="Stolte C."/>
            <person name="Sykes S."/>
            <person name="White J."/>
            <person name="Yandava C."/>
            <person name="Nusbaum C."/>
            <person name="Birren B."/>
        </authorList>
    </citation>
    <scope>NUCLEOTIDE SEQUENCE [LARGE SCALE GENOMIC DNA]</scope>
    <source>
        <strain evidence="1 2">29_1</strain>
    </source>
</reference>
<dbReference type="EMBL" id="ADKX01000046">
    <property type="protein sequence ID" value="EFW03544.1"/>
    <property type="molecule type" value="Genomic_DNA"/>
</dbReference>
<evidence type="ECO:0000313" key="2">
    <source>
        <dbReference type="Proteomes" id="UP000003157"/>
    </source>
</evidence>
<dbReference type="RefSeq" id="WP_008790317.1">
    <property type="nucleotide sequence ID" value="NZ_AKCB01000004.1"/>
</dbReference>
<sequence length="225" mass="26886">MREKTYSYDELNHILNALDLYSRVLCGQYEETIKIYGYQYSFYDLRCSYLIKNLKKLRDICIPHLARSDFNISLGIWNIDTPFIAKRAYDIYQILRYQKAYHDYPEGGNTVNFNSPFIHGEWNIRKPTIETLNKLIEPYHYPDYYPSGMQRGWECPLVVIEFDDDKQTLKVLRDAKKIDSIIHAALNFYELILQRNLKEAFMILYPEKDDEEFMGVLEETEKELN</sequence>